<organism evidence="2 3">
    <name type="scientific">Dyella lutea</name>
    <dbReference type="NCBI Taxonomy" id="2950441"/>
    <lineage>
        <taxon>Bacteria</taxon>
        <taxon>Pseudomonadati</taxon>
        <taxon>Pseudomonadota</taxon>
        <taxon>Gammaproteobacteria</taxon>
        <taxon>Lysobacterales</taxon>
        <taxon>Rhodanobacteraceae</taxon>
        <taxon>Dyella</taxon>
    </lineage>
</organism>
<keyword evidence="1" id="KW-0472">Membrane</keyword>
<dbReference type="EMBL" id="JAMZEK010000002">
    <property type="protein sequence ID" value="MCP1374627.1"/>
    <property type="molecule type" value="Genomic_DNA"/>
</dbReference>
<evidence type="ECO:0000313" key="3">
    <source>
        <dbReference type="Proteomes" id="UP001204615"/>
    </source>
</evidence>
<reference evidence="2 3" key="1">
    <citation type="submission" date="2022-06" db="EMBL/GenBank/DDBJ databases">
        <title>Dyella sp. Sa strain:Sa Genome sequencing.</title>
        <authorList>
            <person name="Park S."/>
        </authorList>
    </citation>
    <scope>NUCLEOTIDE SEQUENCE [LARGE SCALE GENOMIC DNA]</scope>
    <source>
        <strain evidence="2 3">Sa</strain>
    </source>
</reference>
<dbReference type="RefSeq" id="WP_253566427.1">
    <property type="nucleotide sequence ID" value="NZ_JAMZEK010000002.1"/>
</dbReference>
<accession>A0ABT1FEH5</accession>
<keyword evidence="1" id="KW-0812">Transmembrane</keyword>
<keyword evidence="1" id="KW-1133">Transmembrane helix</keyword>
<feature type="transmembrane region" description="Helical" evidence="1">
    <location>
        <begin position="20"/>
        <end position="38"/>
    </location>
</feature>
<keyword evidence="3" id="KW-1185">Reference proteome</keyword>
<sequence>MSLLAALRETPTHRSTAARYTSLNGLLYLASGSLLIAWPGVVQTLLRDAPFQGHEAALVRVLGMALAVIGWLYFFGGRSGGRQVVAASVLDRLILVPLVLVPTALAGVFPHTMIAFAILDPALALGAWWLLAREARVGAGRRNASKL</sequence>
<comment type="caution">
    <text evidence="2">The sequence shown here is derived from an EMBL/GenBank/DDBJ whole genome shotgun (WGS) entry which is preliminary data.</text>
</comment>
<feature type="transmembrane region" description="Helical" evidence="1">
    <location>
        <begin position="89"/>
        <end position="108"/>
    </location>
</feature>
<feature type="transmembrane region" description="Helical" evidence="1">
    <location>
        <begin position="114"/>
        <end position="132"/>
    </location>
</feature>
<dbReference type="Proteomes" id="UP001204615">
    <property type="component" value="Unassembled WGS sequence"/>
</dbReference>
<protein>
    <submittedName>
        <fullName evidence="2">Uncharacterized protein</fullName>
    </submittedName>
</protein>
<feature type="transmembrane region" description="Helical" evidence="1">
    <location>
        <begin position="58"/>
        <end position="77"/>
    </location>
</feature>
<proteinExistence type="predicted"/>
<name>A0ABT1FEH5_9GAMM</name>
<evidence type="ECO:0000256" key="1">
    <source>
        <dbReference type="SAM" id="Phobius"/>
    </source>
</evidence>
<evidence type="ECO:0000313" key="2">
    <source>
        <dbReference type="EMBL" id="MCP1374627.1"/>
    </source>
</evidence>
<gene>
    <name evidence="2" type="ORF">NC595_11185</name>
</gene>